<gene>
    <name evidence="1" type="ORF">Pint_21507</name>
</gene>
<organism evidence="1 2">
    <name type="scientific">Pistacia integerrima</name>
    <dbReference type="NCBI Taxonomy" id="434235"/>
    <lineage>
        <taxon>Eukaryota</taxon>
        <taxon>Viridiplantae</taxon>
        <taxon>Streptophyta</taxon>
        <taxon>Embryophyta</taxon>
        <taxon>Tracheophyta</taxon>
        <taxon>Spermatophyta</taxon>
        <taxon>Magnoliopsida</taxon>
        <taxon>eudicotyledons</taxon>
        <taxon>Gunneridae</taxon>
        <taxon>Pentapetalae</taxon>
        <taxon>rosids</taxon>
        <taxon>malvids</taxon>
        <taxon>Sapindales</taxon>
        <taxon>Anacardiaceae</taxon>
        <taxon>Pistacia</taxon>
    </lineage>
</organism>
<comment type="caution">
    <text evidence="1">The sequence shown here is derived from an EMBL/GenBank/DDBJ whole genome shotgun (WGS) entry which is preliminary data.</text>
</comment>
<proteinExistence type="predicted"/>
<reference evidence="2" key="1">
    <citation type="journal article" date="2023" name="G3 (Bethesda)">
        <title>Genome assembly and association tests identify interacting loci associated with vigor, precocity, and sex in interspecific pistachio rootstocks.</title>
        <authorList>
            <person name="Palmer W."/>
            <person name="Jacygrad E."/>
            <person name="Sagayaradj S."/>
            <person name="Cavanaugh K."/>
            <person name="Han R."/>
            <person name="Bertier L."/>
            <person name="Beede B."/>
            <person name="Kafkas S."/>
            <person name="Golino D."/>
            <person name="Preece J."/>
            <person name="Michelmore R."/>
        </authorList>
    </citation>
    <scope>NUCLEOTIDE SEQUENCE [LARGE SCALE GENOMIC DNA]</scope>
</reference>
<name>A0ACC0XCN3_9ROSI</name>
<dbReference type="EMBL" id="CM047748">
    <property type="protein sequence ID" value="KAJ0014717.1"/>
    <property type="molecule type" value="Genomic_DNA"/>
</dbReference>
<evidence type="ECO:0000313" key="2">
    <source>
        <dbReference type="Proteomes" id="UP001163603"/>
    </source>
</evidence>
<evidence type="ECO:0000313" key="1">
    <source>
        <dbReference type="EMBL" id="KAJ0014717.1"/>
    </source>
</evidence>
<keyword evidence="2" id="KW-1185">Reference proteome</keyword>
<protein>
    <submittedName>
        <fullName evidence="1">Uncharacterized protein</fullName>
    </submittedName>
</protein>
<accession>A0ACC0XCN3</accession>
<dbReference type="Proteomes" id="UP001163603">
    <property type="component" value="Chromosome 13"/>
</dbReference>
<sequence length="501" mass="56196">MMSVMLQADLEVKNWRRLCLGSRRQDRVKGSIRFGRGLARIMKSLDFDICPNTMVGDDMRRGISGGQKRRLTSDATLLISLLQPAPETFELFDDIILMAEGKVLYQGPHDQVVELFQWIQASSKKRIQGIFLLARSLMRIFGCRWILMFFFMQLTTWVPVFFGLIILLVDCWAYAIPAILLKIPLLVTESVTWTGLTYVIGPEVFPSACSTFYRAPTSTSMFRFLAFSLPDSGGELLVSPLSYGEIGLSVNEFLAPRWQKLNANQLLDHLCKKSWLRFKESQDSNGRQEHFKDVKYYVDIPGPGFLTALMGVSGAGKSTLLDVLAGRKTTGYIKGEIKIGGYPKVQETFTRVLRCCAKMGVITTYEGTHNYPLPISATAMASTTSAAASMLQYFLPLTLPLSYLTSMDPTTLSPKVKDHINSPYMNNLQQSLTEKTKVITSNPNFQSAAITTYIGNGGSKARQNQSAAPRRIKNEDDGLWRRSAVMKSGRQRRSRNERHPS</sequence>